<proteinExistence type="predicted"/>
<evidence type="ECO:0000313" key="2">
    <source>
        <dbReference type="EMBL" id="CRL37048.1"/>
    </source>
</evidence>
<dbReference type="Proteomes" id="UP000049828">
    <property type="component" value="Unassembled WGS sequence"/>
</dbReference>
<sequence length="113" mass="12650">MEKEIIILNKPVKILFTKTECGIEVLITGGDFAHIGAISIVDPKGEICTKTFEGHKDNFISEEWAEKLYEKFQVPVVVSVGIHYDNINSNGIEKIISEMKKALAEVLLFLIKS</sequence>
<feature type="domain" description="Prenylated flavin chaperone LpdD-like" evidence="1">
    <location>
        <begin position="12"/>
        <end position="107"/>
    </location>
</feature>
<dbReference type="RefSeq" id="WP_055039507.1">
    <property type="nucleotide sequence ID" value="NZ_CAKZTK010000031.1"/>
</dbReference>
<dbReference type="Pfam" id="PF21758">
    <property type="entry name" value="PAC_bac"/>
    <property type="match status" value="1"/>
</dbReference>
<dbReference type="InterPro" id="IPR048844">
    <property type="entry name" value="LpdD_chaperone-like"/>
</dbReference>
<dbReference type="EMBL" id="QSKW01000045">
    <property type="protein sequence ID" value="RHE90910.1"/>
    <property type="molecule type" value="Genomic_DNA"/>
</dbReference>
<reference evidence="3 5" key="3">
    <citation type="submission" date="2018-08" db="EMBL/GenBank/DDBJ databases">
        <title>A genome reference for cultivated species of the human gut microbiota.</title>
        <authorList>
            <person name="Zou Y."/>
            <person name="Xue W."/>
            <person name="Luo G."/>
        </authorList>
    </citation>
    <scope>NUCLEOTIDE SEQUENCE [LARGE SCALE GENOMIC DNA]</scope>
    <source>
        <strain evidence="3 5">AM27-11</strain>
    </source>
</reference>
<keyword evidence="4" id="KW-1185">Reference proteome</keyword>
<accession>A0A0M6WJL1</accession>
<dbReference type="EMBL" id="CVRS01000067">
    <property type="protein sequence ID" value="CRL37048.1"/>
    <property type="molecule type" value="Genomic_DNA"/>
</dbReference>
<organism evidence="2 4">
    <name type="scientific">Roseburia inulinivorans</name>
    <dbReference type="NCBI Taxonomy" id="360807"/>
    <lineage>
        <taxon>Bacteria</taxon>
        <taxon>Bacillati</taxon>
        <taxon>Bacillota</taxon>
        <taxon>Clostridia</taxon>
        <taxon>Lachnospirales</taxon>
        <taxon>Lachnospiraceae</taxon>
        <taxon>Roseburia</taxon>
    </lineage>
</organism>
<evidence type="ECO:0000313" key="5">
    <source>
        <dbReference type="Proteomes" id="UP000286271"/>
    </source>
</evidence>
<reference evidence="2" key="1">
    <citation type="submission" date="2015-05" db="EMBL/GenBank/DDBJ databases">
        <authorList>
            <person name="Wang D.B."/>
            <person name="Wang M."/>
        </authorList>
    </citation>
    <scope>NUCLEOTIDE SEQUENCE [LARGE SCALE GENOMIC DNA]</scope>
    <source>
        <strain evidence="2">L1-83</strain>
    </source>
</reference>
<evidence type="ECO:0000313" key="4">
    <source>
        <dbReference type="Proteomes" id="UP000049828"/>
    </source>
</evidence>
<dbReference type="AlphaFoldDB" id="A0A0M6WJL1"/>
<gene>
    <name evidence="3" type="ORF">DW707_17050</name>
    <name evidence="2" type="ORF">RIL183_02841</name>
</gene>
<reference evidence="4" key="2">
    <citation type="submission" date="2015-05" db="EMBL/GenBank/DDBJ databases">
        <authorList>
            <consortium name="Pathogen Informatics"/>
        </authorList>
    </citation>
    <scope>NUCLEOTIDE SEQUENCE [LARGE SCALE GENOMIC DNA]</scope>
    <source>
        <strain evidence="4">L1-83</strain>
    </source>
</reference>
<dbReference type="Proteomes" id="UP000286271">
    <property type="component" value="Unassembled WGS sequence"/>
</dbReference>
<evidence type="ECO:0000313" key="3">
    <source>
        <dbReference type="EMBL" id="RHE90910.1"/>
    </source>
</evidence>
<name>A0A0M6WJL1_9FIRM</name>
<protein>
    <recommendedName>
        <fullName evidence="1">Prenylated flavin chaperone LpdD-like domain-containing protein</fullName>
    </recommendedName>
</protein>
<dbReference type="OrthoDB" id="5878625at2"/>
<evidence type="ECO:0000259" key="1">
    <source>
        <dbReference type="Pfam" id="PF21758"/>
    </source>
</evidence>